<evidence type="ECO:0000259" key="3">
    <source>
        <dbReference type="SMART" id="SM01119"/>
    </source>
</evidence>
<reference evidence="4 5" key="1">
    <citation type="submission" date="2018-10" db="EMBL/GenBank/DDBJ databases">
        <title>Ulvibacterium marinum gen. nov., sp. nov., a novel marine bacterium of the family Flavobacteriaceae, isolated from a culture of the green alga Ulva prolifera.</title>
        <authorList>
            <person name="Zhang Z."/>
        </authorList>
    </citation>
    <scope>NUCLEOTIDE SEQUENCE [LARGE SCALE GENOMIC DNA]</scope>
    <source>
        <strain evidence="4 5">CCMM003</strain>
    </source>
</reference>
<keyword evidence="5" id="KW-1185">Reference proteome</keyword>
<dbReference type="InterPro" id="IPR029066">
    <property type="entry name" value="PLP-binding_barrel"/>
</dbReference>
<dbReference type="InterPro" id="IPR042208">
    <property type="entry name" value="D-ser_dehydrat-like_sf"/>
</dbReference>
<name>A0A3B0C909_9FLAO</name>
<dbReference type="Proteomes" id="UP000276603">
    <property type="component" value="Unassembled WGS sequence"/>
</dbReference>
<dbReference type="GO" id="GO:0008721">
    <property type="term" value="F:D-serine ammonia-lyase activity"/>
    <property type="evidence" value="ECO:0007669"/>
    <property type="project" value="TreeGrafter"/>
</dbReference>
<dbReference type="GO" id="GO:0036088">
    <property type="term" value="P:D-serine catabolic process"/>
    <property type="evidence" value="ECO:0007669"/>
    <property type="project" value="TreeGrafter"/>
</dbReference>
<dbReference type="InterPro" id="IPR001608">
    <property type="entry name" value="Ala_racemase_N"/>
</dbReference>
<organism evidence="4 5">
    <name type="scientific">Ulvibacterium marinum</name>
    <dbReference type="NCBI Taxonomy" id="2419782"/>
    <lineage>
        <taxon>Bacteria</taxon>
        <taxon>Pseudomonadati</taxon>
        <taxon>Bacteroidota</taxon>
        <taxon>Flavobacteriia</taxon>
        <taxon>Flavobacteriales</taxon>
        <taxon>Flavobacteriaceae</taxon>
        <taxon>Ulvibacterium</taxon>
    </lineage>
</organism>
<dbReference type="Gene3D" id="3.20.20.10">
    <property type="entry name" value="Alanine racemase"/>
    <property type="match status" value="1"/>
</dbReference>
<sequence>MISSNPYYTQAAHSIDSPALLVFPDLVHQNIRNAHELIKGENTILRPHVKTVKCLEVIEMALQHGIDRFKSSTISESELLAMAGVHDVLLCYQLSEVKALRFDALRKIYPNTIFSSLIDTIDSARLLSELFQEHPMDVFVDINLGMDRTGIKPEQTLDLVRACSDLKGLDIVGLHGYDGHVHSPDQETREAEANRIFEQMILLRQEVETYLEKKINVVLGGSPSFAYYAKKDEIECSPGTIFFWDAGYKYNYPELPFVPAAVLLTRIISIIDKNLLCFDLGSKAVAADPPQPRVEILDLENQRIVGQYEEHLVVAVPDTSEYRVGQPFFAVPYHICPTVNLYETFEVIREGNLVETWAVPARNRKITV</sequence>
<comment type="similarity">
    <text evidence="1">Belongs to the DSD1 family.</text>
</comment>
<dbReference type="SUPFAM" id="SSF51419">
    <property type="entry name" value="PLP-binding barrel"/>
    <property type="match status" value="1"/>
</dbReference>
<dbReference type="PANTHER" id="PTHR28004:SF2">
    <property type="entry name" value="D-SERINE DEHYDRATASE"/>
    <property type="match status" value="1"/>
</dbReference>
<protein>
    <submittedName>
        <fullName evidence="4">D-TA family PLP-dependent enzyme</fullName>
    </submittedName>
</protein>
<comment type="caution">
    <text evidence="4">The sequence shown here is derived from an EMBL/GenBank/DDBJ whole genome shotgun (WGS) entry which is preliminary data.</text>
</comment>
<dbReference type="SMART" id="SM01119">
    <property type="entry name" value="D-ser_dehydrat"/>
    <property type="match status" value="1"/>
</dbReference>
<accession>A0A3B0C909</accession>
<dbReference type="Pfam" id="PF14031">
    <property type="entry name" value="D-ser_dehydrat"/>
    <property type="match status" value="1"/>
</dbReference>
<dbReference type="EMBL" id="RBCJ01000002">
    <property type="protein sequence ID" value="RKN80854.1"/>
    <property type="molecule type" value="Genomic_DNA"/>
</dbReference>
<feature type="domain" description="D-serine dehydratase-like" evidence="3">
    <location>
        <begin position="260"/>
        <end position="349"/>
    </location>
</feature>
<evidence type="ECO:0000313" key="5">
    <source>
        <dbReference type="Proteomes" id="UP000276603"/>
    </source>
</evidence>
<dbReference type="Pfam" id="PF01168">
    <property type="entry name" value="Ala_racemase_N"/>
    <property type="match status" value="1"/>
</dbReference>
<dbReference type="RefSeq" id="WP_120711010.1">
    <property type="nucleotide sequence ID" value="NZ_RBCJ01000002.1"/>
</dbReference>
<keyword evidence="2" id="KW-0456">Lyase</keyword>
<dbReference type="InterPro" id="IPR051466">
    <property type="entry name" value="D-amino_acid_metab_enzyme"/>
</dbReference>
<proteinExistence type="inferred from homology"/>
<evidence type="ECO:0000256" key="2">
    <source>
        <dbReference type="ARBA" id="ARBA00023239"/>
    </source>
</evidence>
<dbReference type="Gene3D" id="2.40.37.20">
    <property type="entry name" value="D-serine dehydratase-like domain"/>
    <property type="match status" value="1"/>
</dbReference>
<evidence type="ECO:0000313" key="4">
    <source>
        <dbReference type="EMBL" id="RKN80854.1"/>
    </source>
</evidence>
<gene>
    <name evidence="4" type="ORF">D7Z94_07780</name>
</gene>
<evidence type="ECO:0000256" key="1">
    <source>
        <dbReference type="ARBA" id="ARBA00005323"/>
    </source>
</evidence>
<dbReference type="AlphaFoldDB" id="A0A3B0C909"/>
<dbReference type="PANTHER" id="PTHR28004">
    <property type="entry name" value="ZGC:162816-RELATED"/>
    <property type="match status" value="1"/>
</dbReference>
<dbReference type="OrthoDB" id="9788869at2"/>
<dbReference type="InterPro" id="IPR026956">
    <property type="entry name" value="D-ser_dehydrat-like_dom"/>
</dbReference>